<keyword evidence="3" id="KW-1185">Reference proteome</keyword>
<dbReference type="PANTHER" id="PTHR36007:SF2">
    <property type="entry name" value="TRANSPORT PROTEIN-RELATED"/>
    <property type="match status" value="1"/>
</dbReference>
<dbReference type="RefSeq" id="WP_025434652.1">
    <property type="nucleotide sequence ID" value="NZ_CP007452.1"/>
</dbReference>
<dbReference type="PATRIC" id="fig|1286171.3.peg.247"/>
<dbReference type="HOGENOM" id="CLU_075669_1_0_9"/>
<dbReference type="Proteomes" id="UP000019591">
    <property type="component" value="Chromosome"/>
</dbReference>
<proteinExistence type="predicted"/>
<sequence>MDSLTNIPKELLLALISTTPFIELRGAIPFGVAWGFNPYKNLLICVIGASLPVPFLIMFFRRLLAWFETTRIFRRFGSYLYERTIKKSRRINPKYILLGLFLFVAVPLPTTGAWTGSMIASLLDIRLKLAAPVIMLGNLAAGLIVLFLSHQIINV</sequence>
<keyword evidence="1" id="KW-1133">Transmembrane helix</keyword>
<keyword evidence="1" id="KW-0472">Membrane</keyword>
<dbReference type="Pfam" id="PF06695">
    <property type="entry name" value="Sm_multidrug_ex"/>
    <property type="match status" value="1"/>
</dbReference>
<feature type="transmembrane region" description="Helical" evidence="1">
    <location>
        <begin position="12"/>
        <end position="35"/>
    </location>
</feature>
<organism evidence="2 3">
    <name type="scientific">Peptoclostridium acidaminophilum DSM 3953</name>
    <dbReference type="NCBI Taxonomy" id="1286171"/>
    <lineage>
        <taxon>Bacteria</taxon>
        <taxon>Bacillati</taxon>
        <taxon>Bacillota</taxon>
        <taxon>Clostridia</taxon>
        <taxon>Peptostreptococcales</taxon>
        <taxon>Peptoclostridiaceae</taxon>
        <taxon>Peptoclostridium</taxon>
    </lineage>
</organism>
<evidence type="ECO:0000256" key="1">
    <source>
        <dbReference type="SAM" id="Phobius"/>
    </source>
</evidence>
<evidence type="ECO:0000313" key="3">
    <source>
        <dbReference type="Proteomes" id="UP000019591"/>
    </source>
</evidence>
<dbReference type="InterPro" id="IPR009577">
    <property type="entry name" value="Sm_multidrug_ex"/>
</dbReference>
<name>W8T464_PEPAC</name>
<keyword evidence="1" id="KW-0812">Transmembrane</keyword>
<dbReference type="eggNOG" id="COG2426">
    <property type="taxonomic scope" value="Bacteria"/>
</dbReference>
<dbReference type="KEGG" id="eac:EAL2_c03070"/>
<dbReference type="AlphaFoldDB" id="W8T464"/>
<dbReference type="OrthoDB" id="360192at2"/>
<accession>W8T464</accession>
<dbReference type="PANTHER" id="PTHR36007">
    <property type="entry name" value="TRANSPORT PROTEIN-RELATED"/>
    <property type="match status" value="1"/>
</dbReference>
<feature type="transmembrane region" description="Helical" evidence="1">
    <location>
        <begin position="95"/>
        <end position="123"/>
    </location>
</feature>
<evidence type="ECO:0000313" key="2">
    <source>
        <dbReference type="EMBL" id="AHM55610.1"/>
    </source>
</evidence>
<feature type="transmembrane region" description="Helical" evidence="1">
    <location>
        <begin position="41"/>
        <end position="64"/>
    </location>
</feature>
<dbReference type="EMBL" id="CP007452">
    <property type="protein sequence ID" value="AHM55610.1"/>
    <property type="molecule type" value="Genomic_DNA"/>
</dbReference>
<feature type="transmembrane region" description="Helical" evidence="1">
    <location>
        <begin position="129"/>
        <end position="148"/>
    </location>
</feature>
<gene>
    <name evidence="2" type="ORF">EAL2_c03070</name>
</gene>
<reference evidence="2 3" key="1">
    <citation type="journal article" date="2014" name="Genome Announc.">
        <title>Complete Genome Sequence of Amino Acid-Utilizing Eubacterium acidaminophilum al-2 (DSM 3953).</title>
        <authorList>
            <person name="Poehlein A."/>
            <person name="Andreesen J.R."/>
            <person name="Daniel R."/>
        </authorList>
    </citation>
    <scope>NUCLEOTIDE SEQUENCE [LARGE SCALE GENOMIC DNA]</scope>
    <source>
        <strain evidence="2 3">DSM 3953</strain>
    </source>
</reference>
<protein>
    <submittedName>
        <fullName evidence="2">Putative small multi-drug export</fullName>
    </submittedName>
</protein>